<proteinExistence type="predicted"/>
<dbReference type="InterPro" id="IPR004710">
    <property type="entry name" value="Bilac:Na_transpt"/>
</dbReference>
<keyword evidence="2 5" id="KW-0812">Transmembrane</keyword>
<dbReference type="PANTHER" id="PTHR10361">
    <property type="entry name" value="SODIUM-BILE ACID COTRANSPORTER"/>
    <property type="match status" value="1"/>
</dbReference>
<evidence type="ECO:0000256" key="4">
    <source>
        <dbReference type="ARBA" id="ARBA00023136"/>
    </source>
</evidence>
<feature type="transmembrane region" description="Helical" evidence="5">
    <location>
        <begin position="6"/>
        <end position="27"/>
    </location>
</feature>
<feature type="transmembrane region" description="Helical" evidence="5">
    <location>
        <begin position="200"/>
        <end position="219"/>
    </location>
</feature>
<feature type="transmembrane region" description="Helical" evidence="5">
    <location>
        <begin position="231"/>
        <end position="252"/>
    </location>
</feature>
<protein>
    <submittedName>
        <fullName evidence="6">Bile acid:sodium symporter family protein</fullName>
    </submittedName>
</protein>
<evidence type="ECO:0000256" key="2">
    <source>
        <dbReference type="ARBA" id="ARBA00022692"/>
    </source>
</evidence>
<name>A0A6N8F9L2_9GAMM</name>
<feature type="transmembrane region" description="Helical" evidence="5">
    <location>
        <begin position="69"/>
        <end position="89"/>
    </location>
</feature>
<keyword evidence="7" id="KW-1185">Reference proteome</keyword>
<dbReference type="Pfam" id="PF01758">
    <property type="entry name" value="SBF"/>
    <property type="match status" value="1"/>
</dbReference>
<comment type="caution">
    <text evidence="6">The sequence shown here is derived from an EMBL/GenBank/DDBJ whole genome shotgun (WGS) entry which is preliminary data.</text>
</comment>
<dbReference type="InterPro" id="IPR038770">
    <property type="entry name" value="Na+/solute_symporter_sf"/>
</dbReference>
<organism evidence="6 7">
    <name type="scientific">Psychrosphaera haliotis</name>
    <dbReference type="NCBI Taxonomy" id="555083"/>
    <lineage>
        <taxon>Bacteria</taxon>
        <taxon>Pseudomonadati</taxon>
        <taxon>Pseudomonadota</taxon>
        <taxon>Gammaproteobacteria</taxon>
        <taxon>Alteromonadales</taxon>
        <taxon>Pseudoalteromonadaceae</taxon>
        <taxon>Psychrosphaera</taxon>
    </lineage>
</organism>
<dbReference type="OrthoDB" id="9806785at2"/>
<feature type="transmembrane region" description="Helical" evidence="5">
    <location>
        <begin position="96"/>
        <end position="118"/>
    </location>
</feature>
<dbReference type="Gene3D" id="1.20.1530.20">
    <property type="match status" value="1"/>
</dbReference>
<dbReference type="GO" id="GO:0016020">
    <property type="term" value="C:membrane"/>
    <property type="evidence" value="ECO:0007669"/>
    <property type="project" value="UniProtKB-SubCell"/>
</dbReference>
<feature type="transmembrane region" description="Helical" evidence="5">
    <location>
        <begin position="258"/>
        <end position="280"/>
    </location>
</feature>
<keyword evidence="3 5" id="KW-1133">Transmembrane helix</keyword>
<comment type="subcellular location">
    <subcellularLocation>
        <location evidence="1">Membrane</location>
        <topology evidence="1">Multi-pass membrane protein</topology>
    </subcellularLocation>
</comment>
<dbReference type="AlphaFoldDB" id="A0A6N8F9L2"/>
<evidence type="ECO:0000256" key="1">
    <source>
        <dbReference type="ARBA" id="ARBA00004141"/>
    </source>
</evidence>
<feature type="transmembrane region" description="Helical" evidence="5">
    <location>
        <begin position="169"/>
        <end position="188"/>
    </location>
</feature>
<evidence type="ECO:0000313" key="6">
    <source>
        <dbReference type="EMBL" id="MUH72958.1"/>
    </source>
</evidence>
<accession>A0A6N8F9L2</accession>
<feature type="transmembrane region" description="Helical" evidence="5">
    <location>
        <begin position="39"/>
        <end position="63"/>
    </location>
</feature>
<keyword evidence="4 5" id="KW-0472">Membrane</keyword>
<dbReference type="Proteomes" id="UP000439994">
    <property type="component" value="Unassembled WGS sequence"/>
</dbReference>
<sequence>MSNSVFIDLLLPFSLALIMFGMGLGLTKQDFSRLWQTPKSVFVGLIGQLLLLPLLALLICILFELPAPLAVGLMILAASPGGTTSNVLSQLANANLALSVTLTSICTLVCVFSTPWIIHFSLQYFVSTGAPEFSLLGTSMGLILITLLPVLVGIWVRQTYSSFAIRYEVYFRRFSLGFMITMILALLIKEREMLVDAFQQVFWACMALSLGSILLGVLIAKVTKMSDKDAVTLGIEVGIQNATMSILIAISFLHEPTYAITASVYGLCMYLAPLPLIFWYKNKLKKGIAVSS</sequence>
<dbReference type="InterPro" id="IPR002657">
    <property type="entry name" value="BilAc:Na_symport/Acr3"/>
</dbReference>
<dbReference type="RefSeq" id="WP_155696159.1">
    <property type="nucleotide sequence ID" value="NZ_WOCD01000005.1"/>
</dbReference>
<evidence type="ECO:0000256" key="3">
    <source>
        <dbReference type="ARBA" id="ARBA00022989"/>
    </source>
</evidence>
<gene>
    <name evidence="6" type="ORF">GNP35_10975</name>
</gene>
<evidence type="ECO:0000313" key="7">
    <source>
        <dbReference type="Proteomes" id="UP000439994"/>
    </source>
</evidence>
<dbReference type="PANTHER" id="PTHR10361:SF24">
    <property type="entry name" value="P3 PROTEIN"/>
    <property type="match status" value="1"/>
</dbReference>
<reference evidence="6 7" key="1">
    <citation type="submission" date="2019-11" db="EMBL/GenBank/DDBJ databases">
        <title>P. haliotis isolates from Z. marina roots.</title>
        <authorList>
            <person name="Cohen M."/>
            <person name="Jospin G."/>
            <person name="Eisen J.A."/>
            <person name="Coil D.A."/>
        </authorList>
    </citation>
    <scope>NUCLEOTIDE SEQUENCE [LARGE SCALE GENOMIC DNA]</scope>
    <source>
        <strain evidence="6 7">UCD-MCMsp1aY</strain>
    </source>
</reference>
<feature type="transmembrane region" description="Helical" evidence="5">
    <location>
        <begin position="138"/>
        <end position="157"/>
    </location>
</feature>
<dbReference type="EMBL" id="WOCD01000005">
    <property type="protein sequence ID" value="MUH72958.1"/>
    <property type="molecule type" value="Genomic_DNA"/>
</dbReference>
<evidence type="ECO:0000256" key="5">
    <source>
        <dbReference type="SAM" id="Phobius"/>
    </source>
</evidence>